<comment type="similarity">
    <text evidence="2 8 12">Belongs to the glutamyl-tRNA reductase family.</text>
</comment>
<dbReference type="GO" id="GO:0019353">
    <property type="term" value="P:protoporphyrinogen IX biosynthetic process from glutamate"/>
    <property type="evidence" value="ECO:0007669"/>
    <property type="project" value="TreeGrafter"/>
</dbReference>
<comment type="miscellaneous">
    <text evidence="8">During catalysis, the active site Cys acts as a nucleophile attacking the alpha-carbonyl group of tRNA-bound glutamate with the formation of a thioester intermediate between enzyme and glutamate, and the concomitant release of tRNA(Glu). The thioester intermediate is finally reduced by direct hydride transfer from NADPH, to form the product GSA.</text>
</comment>
<evidence type="ECO:0000256" key="3">
    <source>
        <dbReference type="ARBA" id="ARBA00012970"/>
    </source>
</evidence>
<evidence type="ECO:0000256" key="1">
    <source>
        <dbReference type="ARBA" id="ARBA00005059"/>
    </source>
</evidence>
<dbReference type="PIRSF" id="PIRSF000445">
    <property type="entry name" value="4pyrrol_synth_GluRdtase"/>
    <property type="match status" value="1"/>
</dbReference>
<dbReference type="InterPro" id="IPR036291">
    <property type="entry name" value="NAD(P)-bd_dom_sf"/>
</dbReference>
<dbReference type="InterPro" id="IPR036453">
    <property type="entry name" value="GluRdtase_dimer_dom_sf"/>
</dbReference>
<keyword evidence="4 8" id="KW-0521">NADP</keyword>
<dbReference type="InterPro" id="IPR006151">
    <property type="entry name" value="Shikm_DH/Glu-tRNA_Rdtase"/>
</dbReference>
<evidence type="ECO:0000259" key="14">
    <source>
        <dbReference type="Pfam" id="PF01488"/>
    </source>
</evidence>
<dbReference type="Gene3D" id="3.30.460.30">
    <property type="entry name" value="Glutamyl-tRNA reductase, N-terminal domain"/>
    <property type="match status" value="1"/>
</dbReference>
<protein>
    <recommendedName>
        <fullName evidence="3 8">Glutamyl-tRNA reductase</fullName>
        <shortName evidence="8">GluTR</shortName>
        <ecNumber evidence="3 8">1.2.1.70</ecNumber>
    </recommendedName>
</protein>
<dbReference type="PANTHER" id="PTHR43013:SF1">
    <property type="entry name" value="GLUTAMYL-TRNA REDUCTASE"/>
    <property type="match status" value="1"/>
</dbReference>
<evidence type="ECO:0000256" key="12">
    <source>
        <dbReference type="RuleBase" id="RU000584"/>
    </source>
</evidence>
<dbReference type="PROSITE" id="PS00747">
    <property type="entry name" value="GLUTR"/>
    <property type="match status" value="1"/>
</dbReference>
<keyword evidence="6 8" id="KW-0627">Porphyrin biosynthesis</keyword>
<evidence type="ECO:0000313" key="17">
    <source>
        <dbReference type="Proteomes" id="UP000278222"/>
    </source>
</evidence>
<sequence>MAADVLSRLGLVGLSHHTAPAPLRDRIAAEEAMAVVWADRFAGLAEETLVLVTCDRVDAFVVAADPAPLLERMADDFAAAGGLDRLGAHGYRRLAGDAVRHLYRVGASLDSMVVGEPQVLGQLKEADRRARQIGRIGPVLDLALSGAYAAAKRVRSETAVGQRPVSIAAAAGHVARDIHGDLSGLVVLVVGTAEMGELLVDALTAAGLGRRAVADTGGPRPAAQARRLDATLVPFDRPASVVSACDVLVCATSGGAGPAIPAAVVAEAMRLRRRRPLFLVDAAMPAGIDPAAQALDGVFLYSLADLERLAIDGRAMRAGAASAAEAIVEEELARLAERIGARDAAPAIRDLADRFERERRRALADGGGDAERATALLVARLMHGPMAELRRLAAEDPAQRAAAERLLARMFEATKEEGGS</sequence>
<dbReference type="SUPFAM" id="SSF69075">
    <property type="entry name" value="Glutamyl tRNA-reductase dimerization domain"/>
    <property type="match status" value="1"/>
</dbReference>
<comment type="pathway">
    <text evidence="1 8 12">Porphyrin-containing compound metabolism; protoporphyrin-IX biosynthesis; 5-aminolevulinate from L-glutamyl-tRNA(Glu): step 1/2.</text>
</comment>
<feature type="site" description="Important for activity" evidence="8 11">
    <location>
        <position position="101"/>
    </location>
</feature>
<dbReference type="GO" id="GO:0050661">
    <property type="term" value="F:NADP binding"/>
    <property type="evidence" value="ECO:0007669"/>
    <property type="project" value="InterPro"/>
</dbReference>
<feature type="binding site" evidence="8 10">
    <location>
        <position position="122"/>
    </location>
    <ligand>
        <name>substrate</name>
    </ligand>
</feature>
<name>A0A3N1MBH9_9PROT</name>
<dbReference type="EC" id="1.2.1.70" evidence="3 8"/>
<feature type="domain" description="Glutamyl-tRNA reductase N-terminal" evidence="15">
    <location>
        <begin position="12"/>
        <end position="158"/>
    </location>
</feature>
<organism evidence="16 17">
    <name type="scientific">Stella humosa</name>
    <dbReference type="NCBI Taxonomy" id="94"/>
    <lineage>
        <taxon>Bacteria</taxon>
        <taxon>Pseudomonadati</taxon>
        <taxon>Pseudomonadota</taxon>
        <taxon>Alphaproteobacteria</taxon>
        <taxon>Rhodospirillales</taxon>
        <taxon>Stellaceae</taxon>
        <taxon>Stella</taxon>
    </lineage>
</organism>
<dbReference type="GO" id="GO:0008883">
    <property type="term" value="F:glutamyl-tRNA reductase activity"/>
    <property type="evidence" value="ECO:0007669"/>
    <property type="project" value="UniProtKB-UniRule"/>
</dbReference>
<dbReference type="Pfam" id="PF05201">
    <property type="entry name" value="GlutR_N"/>
    <property type="match status" value="1"/>
</dbReference>
<comment type="function">
    <text evidence="8">Catalyzes the NADPH-dependent reduction of glutamyl-tRNA(Glu) to glutamate 1-semialdehyde (GSA).</text>
</comment>
<dbReference type="InterPro" id="IPR018214">
    <property type="entry name" value="GluRdtase_CS"/>
</dbReference>
<dbReference type="NCBIfam" id="TIGR01035">
    <property type="entry name" value="hemA"/>
    <property type="match status" value="1"/>
</dbReference>
<dbReference type="EMBL" id="RJKX01000013">
    <property type="protein sequence ID" value="ROQ00057.1"/>
    <property type="molecule type" value="Genomic_DNA"/>
</dbReference>
<evidence type="ECO:0000256" key="7">
    <source>
        <dbReference type="ARBA" id="ARBA00047464"/>
    </source>
</evidence>
<comment type="domain">
    <text evidence="8">Possesses an unusual extended V-shaped dimeric structure with each monomer consisting of three distinct domains arranged along a curved 'spinal' alpha-helix. The N-terminal catalytic domain specifically recognizes the glutamate moiety of the substrate. The second domain is the NADPH-binding domain, and the third C-terminal domain is responsible for dimerization.</text>
</comment>
<dbReference type="PANTHER" id="PTHR43013">
    <property type="entry name" value="GLUTAMYL-TRNA REDUCTASE"/>
    <property type="match status" value="1"/>
</dbReference>
<feature type="binding site" evidence="8 10">
    <location>
        <begin position="116"/>
        <end position="118"/>
    </location>
    <ligand>
        <name>substrate</name>
    </ligand>
</feature>
<evidence type="ECO:0000256" key="6">
    <source>
        <dbReference type="ARBA" id="ARBA00023244"/>
    </source>
</evidence>
<dbReference type="AlphaFoldDB" id="A0A3N1MBH9"/>
<comment type="catalytic activity">
    <reaction evidence="7 8 12">
        <text>(S)-4-amino-5-oxopentanoate + tRNA(Glu) + NADP(+) = L-glutamyl-tRNA(Glu) + NADPH + H(+)</text>
        <dbReference type="Rhea" id="RHEA:12344"/>
        <dbReference type="Rhea" id="RHEA-COMP:9663"/>
        <dbReference type="Rhea" id="RHEA-COMP:9680"/>
        <dbReference type="ChEBI" id="CHEBI:15378"/>
        <dbReference type="ChEBI" id="CHEBI:57501"/>
        <dbReference type="ChEBI" id="CHEBI:57783"/>
        <dbReference type="ChEBI" id="CHEBI:58349"/>
        <dbReference type="ChEBI" id="CHEBI:78442"/>
        <dbReference type="ChEBI" id="CHEBI:78520"/>
        <dbReference type="EC" id="1.2.1.70"/>
    </reaction>
</comment>
<comment type="caution">
    <text evidence="16">The sequence shown here is derived from an EMBL/GenBank/DDBJ whole genome shotgun (WGS) entry which is preliminary data.</text>
</comment>
<accession>A0A3N1MBH9</accession>
<dbReference type="UniPathway" id="UPA00251">
    <property type="reaction ID" value="UER00316"/>
</dbReference>
<reference evidence="16 17" key="1">
    <citation type="submission" date="2018-11" db="EMBL/GenBank/DDBJ databases">
        <title>Genomic Encyclopedia of Type Strains, Phase IV (KMG-IV): sequencing the most valuable type-strain genomes for metagenomic binning, comparative biology and taxonomic classification.</title>
        <authorList>
            <person name="Goeker M."/>
        </authorList>
    </citation>
    <scope>NUCLEOTIDE SEQUENCE [LARGE SCALE GENOMIC DNA]</scope>
    <source>
        <strain evidence="16 17">DSM 5900</strain>
    </source>
</reference>
<evidence type="ECO:0000256" key="8">
    <source>
        <dbReference type="HAMAP-Rule" id="MF_00087"/>
    </source>
</evidence>
<evidence type="ECO:0000256" key="2">
    <source>
        <dbReference type="ARBA" id="ARBA00005916"/>
    </source>
</evidence>
<dbReference type="OrthoDB" id="110209at2"/>
<dbReference type="HAMAP" id="MF_00087">
    <property type="entry name" value="Glu_tRNA_reductase"/>
    <property type="match status" value="1"/>
</dbReference>
<evidence type="ECO:0000259" key="15">
    <source>
        <dbReference type="Pfam" id="PF05201"/>
    </source>
</evidence>
<evidence type="ECO:0000256" key="4">
    <source>
        <dbReference type="ARBA" id="ARBA00022857"/>
    </source>
</evidence>
<dbReference type="Pfam" id="PF00745">
    <property type="entry name" value="GlutR_dimer"/>
    <property type="match status" value="1"/>
</dbReference>
<evidence type="ECO:0000313" key="16">
    <source>
        <dbReference type="EMBL" id="ROQ00057.1"/>
    </source>
</evidence>
<feature type="binding site" evidence="8 10">
    <location>
        <begin position="53"/>
        <end position="56"/>
    </location>
    <ligand>
        <name>substrate</name>
    </ligand>
</feature>
<dbReference type="SUPFAM" id="SSF69742">
    <property type="entry name" value="Glutamyl tRNA-reductase catalytic, N-terminal domain"/>
    <property type="match status" value="1"/>
</dbReference>
<dbReference type="Pfam" id="PF01488">
    <property type="entry name" value="Shikimate_DH"/>
    <property type="match status" value="1"/>
</dbReference>
<evidence type="ECO:0000256" key="11">
    <source>
        <dbReference type="PIRSR" id="PIRSR000445-4"/>
    </source>
</evidence>
<evidence type="ECO:0000259" key="13">
    <source>
        <dbReference type="Pfam" id="PF00745"/>
    </source>
</evidence>
<dbReference type="InterPro" id="IPR015895">
    <property type="entry name" value="4pyrrol_synth_GluRdtase_N"/>
</dbReference>
<gene>
    <name evidence="8" type="primary">hemA</name>
    <name evidence="16" type="ORF">EDC65_1852</name>
</gene>
<feature type="domain" description="Quinate/shikimate 5-dehydrogenase/glutamyl-tRNA reductase" evidence="14">
    <location>
        <begin position="174"/>
        <end position="308"/>
    </location>
</feature>
<dbReference type="RefSeq" id="WP_123689376.1">
    <property type="nucleotide sequence ID" value="NZ_AP019700.1"/>
</dbReference>
<keyword evidence="17" id="KW-1185">Reference proteome</keyword>
<dbReference type="InterPro" id="IPR000343">
    <property type="entry name" value="4pyrrol_synth_GluRdtase"/>
</dbReference>
<comment type="subunit">
    <text evidence="8">Homodimer.</text>
</comment>
<dbReference type="Gene3D" id="3.40.50.720">
    <property type="entry name" value="NAD(P)-binding Rossmann-like Domain"/>
    <property type="match status" value="1"/>
</dbReference>
<feature type="binding site" evidence="8">
    <location>
        <begin position="191"/>
        <end position="196"/>
    </location>
    <ligand>
        <name>NADP(+)</name>
        <dbReference type="ChEBI" id="CHEBI:58349"/>
    </ligand>
</feature>
<dbReference type="SUPFAM" id="SSF51735">
    <property type="entry name" value="NAD(P)-binding Rossmann-fold domains"/>
    <property type="match status" value="1"/>
</dbReference>
<evidence type="ECO:0000256" key="5">
    <source>
        <dbReference type="ARBA" id="ARBA00023002"/>
    </source>
</evidence>
<dbReference type="Proteomes" id="UP000278222">
    <property type="component" value="Unassembled WGS sequence"/>
</dbReference>
<dbReference type="InterPro" id="IPR015896">
    <property type="entry name" value="4pyrrol_synth_GluRdtase_dimer"/>
</dbReference>
<keyword evidence="5 8" id="KW-0560">Oxidoreductase</keyword>
<evidence type="ECO:0000256" key="10">
    <source>
        <dbReference type="PIRSR" id="PIRSR000445-2"/>
    </source>
</evidence>
<proteinExistence type="inferred from homology"/>
<feature type="active site" description="Nucleophile" evidence="8 9">
    <location>
        <position position="54"/>
    </location>
</feature>
<feature type="binding site" evidence="8 10">
    <location>
        <position position="111"/>
    </location>
    <ligand>
        <name>substrate</name>
    </ligand>
</feature>
<dbReference type="InterPro" id="IPR036343">
    <property type="entry name" value="GluRdtase_N_sf"/>
</dbReference>
<evidence type="ECO:0000256" key="9">
    <source>
        <dbReference type="PIRSR" id="PIRSR000445-1"/>
    </source>
</evidence>
<feature type="domain" description="Tetrapyrrole biosynthesis glutamyl-tRNA reductase dimerisation" evidence="13">
    <location>
        <begin position="323"/>
        <end position="412"/>
    </location>
</feature>